<comment type="caution">
    <text evidence="1">The sequence shown here is derived from an EMBL/GenBank/DDBJ whole genome shotgun (WGS) entry which is preliminary data.</text>
</comment>
<dbReference type="EMBL" id="JAQIZT010000014">
    <property type="protein sequence ID" value="KAJ6973130.1"/>
    <property type="molecule type" value="Genomic_DNA"/>
</dbReference>
<evidence type="ECO:0000313" key="2">
    <source>
        <dbReference type="Proteomes" id="UP001164929"/>
    </source>
</evidence>
<name>A0AAD6Q0C3_9ROSI</name>
<proteinExistence type="predicted"/>
<reference evidence="1" key="1">
    <citation type="journal article" date="2023" name="Mol. Ecol. Resour.">
        <title>Chromosome-level genome assembly of a triploid poplar Populus alba 'Berolinensis'.</title>
        <authorList>
            <person name="Chen S."/>
            <person name="Yu Y."/>
            <person name="Wang X."/>
            <person name="Wang S."/>
            <person name="Zhang T."/>
            <person name="Zhou Y."/>
            <person name="He R."/>
            <person name="Meng N."/>
            <person name="Wang Y."/>
            <person name="Liu W."/>
            <person name="Liu Z."/>
            <person name="Liu J."/>
            <person name="Guo Q."/>
            <person name="Huang H."/>
            <person name="Sederoff R.R."/>
            <person name="Wang G."/>
            <person name="Qu G."/>
            <person name="Chen S."/>
        </authorList>
    </citation>
    <scope>NUCLEOTIDE SEQUENCE</scope>
    <source>
        <strain evidence="1">SC-2020</strain>
    </source>
</reference>
<keyword evidence="2" id="KW-1185">Reference proteome</keyword>
<sequence length="32" mass="3848">MDFFIFFLNGLRKQKYGNKSLQMSRTVFFLAV</sequence>
<accession>A0AAD6Q0C3</accession>
<gene>
    <name evidence="1" type="ORF">NC653_033458</name>
</gene>
<dbReference type="AlphaFoldDB" id="A0AAD6Q0C3"/>
<dbReference type="Proteomes" id="UP001164929">
    <property type="component" value="Chromosome 14"/>
</dbReference>
<organism evidence="1 2">
    <name type="scientific">Populus alba x Populus x berolinensis</name>
    <dbReference type="NCBI Taxonomy" id="444605"/>
    <lineage>
        <taxon>Eukaryota</taxon>
        <taxon>Viridiplantae</taxon>
        <taxon>Streptophyta</taxon>
        <taxon>Embryophyta</taxon>
        <taxon>Tracheophyta</taxon>
        <taxon>Spermatophyta</taxon>
        <taxon>Magnoliopsida</taxon>
        <taxon>eudicotyledons</taxon>
        <taxon>Gunneridae</taxon>
        <taxon>Pentapetalae</taxon>
        <taxon>rosids</taxon>
        <taxon>fabids</taxon>
        <taxon>Malpighiales</taxon>
        <taxon>Salicaceae</taxon>
        <taxon>Saliceae</taxon>
        <taxon>Populus</taxon>
    </lineage>
</organism>
<protein>
    <submittedName>
        <fullName evidence="1">Uncharacterized protein</fullName>
    </submittedName>
</protein>
<evidence type="ECO:0000313" key="1">
    <source>
        <dbReference type="EMBL" id="KAJ6973130.1"/>
    </source>
</evidence>